<dbReference type="Proteomes" id="UP000271889">
    <property type="component" value="Unassembled WGS sequence"/>
</dbReference>
<dbReference type="AlphaFoldDB" id="A0A3P7MJW0"/>
<reference evidence="1 2" key="1">
    <citation type="submission" date="2018-11" db="EMBL/GenBank/DDBJ databases">
        <authorList>
            <consortium name="Pathogen Informatics"/>
        </authorList>
    </citation>
    <scope>NUCLEOTIDE SEQUENCE [LARGE SCALE GENOMIC DNA]</scope>
</reference>
<proteinExistence type="predicted"/>
<accession>A0A3P7MJW0</accession>
<organism evidence="1 2">
    <name type="scientific">Cylicostephanus goldi</name>
    <name type="common">Nematode worm</name>
    <dbReference type="NCBI Taxonomy" id="71465"/>
    <lineage>
        <taxon>Eukaryota</taxon>
        <taxon>Metazoa</taxon>
        <taxon>Ecdysozoa</taxon>
        <taxon>Nematoda</taxon>
        <taxon>Chromadorea</taxon>
        <taxon>Rhabditida</taxon>
        <taxon>Rhabditina</taxon>
        <taxon>Rhabditomorpha</taxon>
        <taxon>Strongyloidea</taxon>
        <taxon>Strongylidae</taxon>
        <taxon>Cylicostephanus</taxon>
    </lineage>
</organism>
<gene>
    <name evidence="1" type="ORF">CGOC_LOCUS10507</name>
</gene>
<name>A0A3P7MJW0_CYLGO</name>
<dbReference type="EMBL" id="UYRV01111566">
    <property type="protein sequence ID" value="VDN26850.1"/>
    <property type="molecule type" value="Genomic_DNA"/>
</dbReference>
<protein>
    <submittedName>
        <fullName evidence="1">Uncharacterized protein</fullName>
    </submittedName>
</protein>
<sequence>MTDEVAIVTKAKENIIFAMSALSEQQRLCSKYVEGGSYRKRSITLYTNAHSMENRVTSTSE</sequence>
<evidence type="ECO:0000313" key="2">
    <source>
        <dbReference type="Proteomes" id="UP000271889"/>
    </source>
</evidence>
<dbReference type="OrthoDB" id="6021021at2759"/>
<evidence type="ECO:0000313" key="1">
    <source>
        <dbReference type="EMBL" id="VDN26850.1"/>
    </source>
</evidence>
<keyword evidence="2" id="KW-1185">Reference proteome</keyword>